<dbReference type="CDD" id="cd18083">
    <property type="entry name" value="aTrm56-like"/>
    <property type="match status" value="1"/>
</dbReference>
<keyword evidence="7 14" id="KW-0963">Cytoplasm</keyword>
<reference evidence="15 16" key="1">
    <citation type="submission" date="2017-02" db="EMBL/GenBank/DDBJ databases">
        <title>isolation and characterization of a novel temperate virus Aeropyrum globular virus 1 infecting hyperthermophilic archaeon Aeropyrum.</title>
        <authorList>
            <person name="Yumiya M."/>
            <person name="Yoshida T."/>
            <person name="Sako Y."/>
        </authorList>
    </citation>
    <scope>NUCLEOTIDE SEQUENCE [LARGE SCALE GENOMIC DNA]</scope>
    <source>
        <strain evidence="15 16">YK1-12-2013</strain>
    </source>
</reference>
<dbReference type="InterPro" id="IPR002845">
    <property type="entry name" value="tRNA_mtfrase_aTrm56"/>
</dbReference>
<name>A0A401H823_AERPX</name>
<comment type="caution">
    <text evidence="14">Lacks conserved residue(s) required for the propagation of feature annotation.</text>
</comment>
<comment type="subunit">
    <text evidence="4 14">Homodimer.</text>
</comment>
<keyword evidence="11 14" id="KW-0819">tRNA processing</keyword>
<dbReference type="Proteomes" id="UP000291213">
    <property type="component" value="Unassembled WGS sequence"/>
</dbReference>
<evidence type="ECO:0000256" key="11">
    <source>
        <dbReference type="ARBA" id="ARBA00022694"/>
    </source>
</evidence>
<comment type="caution">
    <text evidence="15">The sequence shown here is derived from an EMBL/GenBank/DDBJ whole genome shotgun (WGS) entry which is preliminary data.</text>
</comment>
<dbReference type="InterPro" id="IPR029028">
    <property type="entry name" value="Alpha/beta_knot_MTases"/>
</dbReference>
<dbReference type="PANTHER" id="PTHR42197:SF1">
    <property type="entry name" value="TRNA (CYTIDINE(56)-2'-O)-METHYLTRANSFERASE"/>
    <property type="match status" value="1"/>
</dbReference>
<evidence type="ECO:0000256" key="13">
    <source>
        <dbReference type="ARBA" id="ARBA00047792"/>
    </source>
</evidence>
<proteinExistence type="inferred from homology"/>
<dbReference type="InterPro" id="IPR029026">
    <property type="entry name" value="tRNA_m1G_MTases_N"/>
</dbReference>
<evidence type="ECO:0000313" key="16">
    <source>
        <dbReference type="Proteomes" id="UP000291213"/>
    </source>
</evidence>
<dbReference type="SUPFAM" id="SSF75217">
    <property type="entry name" value="alpha/beta knot"/>
    <property type="match status" value="1"/>
</dbReference>
<evidence type="ECO:0000256" key="4">
    <source>
        <dbReference type="ARBA" id="ARBA00011738"/>
    </source>
</evidence>
<dbReference type="GO" id="GO:0106059">
    <property type="term" value="F:tRNA (cytidine(56)-2'-O)-methyltransferase activity"/>
    <property type="evidence" value="ECO:0007669"/>
    <property type="project" value="UniProtKB-EC"/>
</dbReference>
<keyword evidence="8 14" id="KW-0489">Methyltransferase</keyword>
<dbReference type="PANTHER" id="PTHR42197">
    <property type="entry name" value="TRNA (CYTIDINE(56)-2'-O)-METHYLTRANSFERASE"/>
    <property type="match status" value="1"/>
</dbReference>
<dbReference type="EC" id="2.1.1.206" evidence="5 14"/>
<dbReference type="HAMAP" id="MF_00077">
    <property type="entry name" value="tRNA_methyltr_aTrm56"/>
    <property type="match status" value="1"/>
</dbReference>
<evidence type="ECO:0000256" key="1">
    <source>
        <dbReference type="ARBA" id="ARBA00003959"/>
    </source>
</evidence>
<feature type="binding site" evidence="14">
    <location>
        <position position="91"/>
    </location>
    <ligand>
        <name>S-adenosyl-L-methionine</name>
        <dbReference type="ChEBI" id="CHEBI:59789"/>
    </ligand>
</feature>
<dbReference type="RefSeq" id="WP_131159532.1">
    <property type="nucleotide sequence ID" value="NZ_BDMD01000007.1"/>
</dbReference>
<dbReference type="EMBL" id="BDMD01000007">
    <property type="protein sequence ID" value="GBF08459.1"/>
    <property type="molecule type" value="Genomic_DNA"/>
</dbReference>
<evidence type="ECO:0000256" key="3">
    <source>
        <dbReference type="ARBA" id="ARBA00010324"/>
    </source>
</evidence>
<dbReference type="Gene3D" id="3.40.1280.10">
    <property type="match status" value="1"/>
</dbReference>
<comment type="subcellular location">
    <subcellularLocation>
        <location evidence="2 14">Cytoplasm</location>
    </subcellularLocation>
</comment>
<evidence type="ECO:0000256" key="2">
    <source>
        <dbReference type="ARBA" id="ARBA00004496"/>
    </source>
</evidence>
<keyword evidence="9 14" id="KW-0808">Transferase</keyword>
<evidence type="ECO:0000256" key="5">
    <source>
        <dbReference type="ARBA" id="ARBA00012624"/>
    </source>
</evidence>
<dbReference type="GO" id="GO:0005737">
    <property type="term" value="C:cytoplasm"/>
    <property type="evidence" value="ECO:0007669"/>
    <property type="project" value="UniProtKB-SubCell"/>
</dbReference>
<keyword evidence="10 14" id="KW-0949">S-adenosyl-L-methionine</keyword>
<evidence type="ECO:0000256" key="10">
    <source>
        <dbReference type="ARBA" id="ARBA00022691"/>
    </source>
</evidence>
<evidence type="ECO:0000256" key="6">
    <source>
        <dbReference type="ARBA" id="ARBA00013709"/>
    </source>
</evidence>
<sequence length="183" mass="20528">MKPGGPYGDVYVLRLGHRPERDKRVTTHVALVARAFGANGFVLEGVCDEGVVESVRRVVARWGGPFTVECGISGRRYVRMWREGGGEVVHLTMYGVNVDDVAPLIAASPRRKLVVVGAEKVERFYYEEADWNVSVGTQPHSEVAALALFLDRLFRGEWRFIDYSGGFLRVMESQRGKRVERKG</sequence>
<organism evidence="15 16">
    <name type="scientific">Aeropyrum pernix</name>
    <dbReference type="NCBI Taxonomy" id="56636"/>
    <lineage>
        <taxon>Archaea</taxon>
        <taxon>Thermoproteota</taxon>
        <taxon>Thermoprotei</taxon>
        <taxon>Desulfurococcales</taxon>
        <taxon>Desulfurococcaceae</taxon>
        <taxon>Aeropyrum</taxon>
    </lineage>
</organism>
<accession>A0A401H823</accession>
<dbReference type="PIRSF" id="PIRSF016123">
    <property type="entry name" value="UCP016123"/>
    <property type="match status" value="1"/>
</dbReference>
<comment type="function">
    <text evidence="1 14">Specifically catalyzes the AdoMet-dependent 2'-O-ribose methylation of cytidine at position 56 in tRNAs.</text>
</comment>
<protein>
    <recommendedName>
        <fullName evidence="6 14">tRNA (cytidine(56)-2'-O)-methyltransferase</fullName>
        <ecNumber evidence="5 14">2.1.1.206</ecNumber>
    </recommendedName>
    <alternativeName>
        <fullName evidence="12 14">tRNA ribose 2'-O-methyltransferase aTrm56</fullName>
    </alternativeName>
</protein>
<feature type="binding site" evidence="14">
    <location>
        <begin position="117"/>
        <end position="121"/>
    </location>
    <ligand>
        <name>S-adenosyl-L-methionine</name>
        <dbReference type="ChEBI" id="CHEBI:59789"/>
    </ligand>
</feature>
<comment type="catalytic activity">
    <reaction evidence="13 14">
        <text>cytidine(56) in tRNA + S-adenosyl-L-methionine = 2'-O-methylcytidine(56) in tRNA + S-adenosyl-L-homocysteine + H(+)</text>
        <dbReference type="Rhea" id="RHEA:42968"/>
        <dbReference type="Rhea" id="RHEA-COMP:10308"/>
        <dbReference type="Rhea" id="RHEA-COMP:10309"/>
        <dbReference type="ChEBI" id="CHEBI:15378"/>
        <dbReference type="ChEBI" id="CHEBI:57856"/>
        <dbReference type="ChEBI" id="CHEBI:59789"/>
        <dbReference type="ChEBI" id="CHEBI:74495"/>
        <dbReference type="ChEBI" id="CHEBI:82748"/>
        <dbReference type="EC" id="2.1.1.206"/>
    </reaction>
</comment>
<dbReference type="OrthoDB" id="14397at2157"/>
<evidence type="ECO:0000256" key="9">
    <source>
        <dbReference type="ARBA" id="ARBA00022679"/>
    </source>
</evidence>
<gene>
    <name evidence="15" type="ORF">apy_01840</name>
</gene>
<evidence type="ECO:0000256" key="14">
    <source>
        <dbReference type="HAMAP-Rule" id="MF_00077"/>
    </source>
</evidence>
<dbReference type="Pfam" id="PF01994">
    <property type="entry name" value="Trm56"/>
    <property type="match status" value="1"/>
</dbReference>
<evidence type="ECO:0000256" key="7">
    <source>
        <dbReference type="ARBA" id="ARBA00022490"/>
    </source>
</evidence>
<dbReference type="AlphaFoldDB" id="A0A401H823"/>
<evidence type="ECO:0000256" key="8">
    <source>
        <dbReference type="ARBA" id="ARBA00022603"/>
    </source>
</evidence>
<comment type="similarity">
    <text evidence="3 14">Belongs to the aTrm56 family.</text>
</comment>
<dbReference type="GO" id="GO:0002128">
    <property type="term" value="P:tRNA nucleoside ribose methylation"/>
    <property type="evidence" value="ECO:0007669"/>
    <property type="project" value="UniProtKB-UniRule"/>
</dbReference>
<evidence type="ECO:0000256" key="12">
    <source>
        <dbReference type="ARBA" id="ARBA00029826"/>
    </source>
</evidence>
<evidence type="ECO:0000313" key="15">
    <source>
        <dbReference type="EMBL" id="GBF08459.1"/>
    </source>
</evidence>